<dbReference type="GO" id="GO:0043565">
    <property type="term" value="F:sequence-specific DNA binding"/>
    <property type="evidence" value="ECO:0007669"/>
    <property type="project" value="TreeGrafter"/>
</dbReference>
<evidence type="ECO:0000259" key="6">
    <source>
        <dbReference type="PROSITE" id="PS50931"/>
    </source>
</evidence>
<dbReference type="PANTHER" id="PTHR30537:SF5">
    <property type="entry name" value="HTH-TYPE TRANSCRIPTIONAL ACTIVATOR TTDR-RELATED"/>
    <property type="match status" value="1"/>
</dbReference>
<keyword evidence="2" id="KW-0678">Repressor</keyword>
<dbReference type="InterPro" id="IPR036388">
    <property type="entry name" value="WH-like_DNA-bd_sf"/>
</dbReference>
<comment type="similarity">
    <text evidence="1">Belongs to the LysR transcriptional regulatory family.</text>
</comment>
<name>A0AB39VMJ9_9GAMM</name>
<feature type="domain" description="HTH lysR-type" evidence="6">
    <location>
        <begin position="1"/>
        <end position="59"/>
    </location>
</feature>
<accession>A0AB39VMJ9</accession>
<dbReference type="FunFam" id="1.10.10.10:FF:000001">
    <property type="entry name" value="LysR family transcriptional regulator"/>
    <property type="match status" value="1"/>
</dbReference>
<dbReference type="PANTHER" id="PTHR30537">
    <property type="entry name" value="HTH-TYPE TRANSCRIPTIONAL REGULATOR"/>
    <property type="match status" value="1"/>
</dbReference>
<organism evidence="7">
    <name type="scientific">Rouxiella sp. WC2420</name>
    <dbReference type="NCBI Taxonomy" id="3234145"/>
    <lineage>
        <taxon>Bacteria</taxon>
        <taxon>Pseudomonadati</taxon>
        <taxon>Pseudomonadota</taxon>
        <taxon>Gammaproteobacteria</taxon>
        <taxon>Enterobacterales</taxon>
        <taxon>Yersiniaceae</taxon>
        <taxon>Rouxiella</taxon>
    </lineage>
</organism>
<evidence type="ECO:0000256" key="3">
    <source>
        <dbReference type="ARBA" id="ARBA00023015"/>
    </source>
</evidence>
<dbReference type="SUPFAM" id="SSF46785">
    <property type="entry name" value="Winged helix' DNA-binding domain"/>
    <property type="match status" value="1"/>
</dbReference>
<reference evidence="7" key="1">
    <citation type="submission" date="2024-07" db="EMBL/GenBank/DDBJ databases">
        <authorList>
            <person name="Biller S.J."/>
        </authorList>
    </citation>
    <scope>NUCLEOTIDE SEQUENCE</scope>
    <source>
        <strain evidence="7">WC2420</strain>
    </source>
</reference>
<dbReference type="Gene3D" id="3.40.190.290">
    <property type="match status" value="1"/>
</dbReference>
<keyword evidence="4" id="KW-0238">DNA-binding</keyword>
<dbReference type="RefSeq" id="WP_369788892.1">
    <property type="nucleotide sequence ID" value="NZ_CP165628.1"/>
</dbReference>
<dbReference type="SUPFAM" id="SSF53850">
    <property type="entry name" value="Periplasmic binding protein-like II"/>
    <property type="match status" value="1"/>
</dbReference>
<sequence length="299" mass="33145">MDKLESMMVFVQVVERGSFTAAANELGITGTMVGLHVQSLERLLGVRLLNRTTRRQSLTEFGLFYYEKSKQILLEISHAEAMAESQTPIPRGVLRIISPVSLGVHSIAPILEKYRKLYPDVTVDLILSDKPLDMIDERADMMIRIGELQNVFSMIARPLMPYRSIICAAPHYLEKNGPLSVPADLVNHRCLGFAHPVAGNEWLLQGLDGPISVPVNLALSVNNGEALRTTAISGLGVIMQPEILLAEDINSERLIPVLQNYSPLPKPVYLLTLADRSPTPKIRTFIDFLVSQLAARKTL</sequence>
<dbReference type="Pfam" id="PF00126">
    <property type="entry name" value="HTH_1"/>
    <property type="match status" value="1"/>
</dbReference>
<dbReference type="GO" id="GO:0003700">
    <property type="term" value="F:DNA-binding transcription factor activity"/>
    <property type="evidence" value="ECO:0007669"/>
    <property type="project" value="InterPro"/>
</dbReference>
<evidence type="ECO:0000256" key="4">
    <source>
        <dbReference type="ARBA" id="ARBA00023125"/>
    </source>
</evidence>
<proteinExistence type="inferred from homology"/>
<dbReference type="AlphaFoldDB" id="A0AB39VMJ9"/>
<keyword evidence="3" id="KW-0805">Transcription regulation</keyword>
<dbReference type="InterPro" id="IPR000847">
    <property type="entry name" value="LysR_HTH_N"/>
</dbReference>
<dbReference type="EMBL" id="CP165628">
    <property type="protein sequence ID" value="XDU71788.1"/>
    <property type="molecule type" value="Genomic_DNA"/>
</dbReference>
<dbReference type="Gene3D" id="1.10.10.10">
    <property type="entry name" value="Winged helix-like DNA-binding domain superfamily/Winged helix DNA-binding domain"/>
    <property type="match status" value="1"/>
</dbReference>
<keyword evidence="5" id="KW-0804">Transcription</keyword>
<dbReference type="PROSITE" id="PS50931">
    <property type="entry name" value="HTH_LYSR"/>
    <property type="match status" value="1"/>
</dbReference>
<evidence type="ECO:0000256" key="2">
    <source>
        <dbReference type="ARBA" id="ARBA00022491"/>
    </source>
</evidence>
<dbReference type="Pfam" id="PF03466">
    <property type="entry name" value="LysR_substrate"/>
    <property type="match status" value="1"/>
</dbReference>
<dbReference type="InterPro" id="IPR036390">
    <property type="entry name" value="WH_DNA-bd_sf"/>
</dbReference>
<evidence type="ECO:0000256" key="1">
    <source>
        <dbReference type="ARBA" id="ARBA00009437"/>
    </source>
</evidence>
<evidence type="ECO:0000256" key="5">
    <source>
        <dbReference type="ARBA" id="ARBA00023163"/>
    </source>
</evidence>
<protein>
    <submittedName>
        <fullName evidence="7">LysR family transcriptional regulator</fullName>
    </submittedName>
</protein>
<gene>
    <name evidence="7" type="ORF">AB3G37_20045</name>
</gene>
<dbReference type="GO" id="GO:0006351">
    <property type="term" value="P:DNA-templated transcription"/>
    <property type="evidence" value="ECO:0007669"/>
    <property type="project" value="TreeGrafter"/>
</dbReference>
<dbReference type="InterPro" id="IPR058163">
    <property type="entry name" value="LysR-type_TF_proteobact-type"/>
</dbReference>
<evidence type="ECO:0000313" key="7">
    <source>
        <dbReference type="EMBL" id="XDU71788.1"/>
    </source>
</evidence>
<dbReference type="InterPro" id="IPR005119">
    <property type="entry name" value="LysR_subst-bd"/>
</dbReference>